<feature type="chain" id="PRO_5043990601" evidence="2">
    <location>
        <begin position="22"/>
        <end position="222"/>
    </location>
</feature>
<keyword evidence="1" id="KW-0812">Transmembrane</keyword>
<proteinExistence type="predicted"/>
<dbReference type="EMBL" id="JARAKH010000001">
    <property type="protein sequence ID" value="KAK8407290.1"/>
    <property type="molecule type" value="Genomic_DNA"/>
</dbReference>
<accession>A0AAW0V529</accession>
<reference evidence="3 4" key="1">
    <citation type="submission" date="2023-03" db="EMBL/GenBank/DDBJ databases">
        <title>High-quality genome of Scylla paramamosain provides insights in environmental adaptation.</title>
        <authorList>
            <person name="Zhang L."/>
        </authorList>
    </citation>
    <scope>NUCLEOTIDE SEQUENCE [LARGE SCALE GENOMIC DNA]</scope>
    <source>
        <strain evidence="3">LZ_2023a</strain>
        <tissue evidence="3">Muscle</tissue>
    </source>
</reference>
<evidence type="ECO:0000256" key="1">
    <source>
        <dbReference type="SAM" id="Phobius"/>
    </source>
</evidence>
<dbReference type="AlphaFoldDB" id="A0AAW0V529"/>
<comment type="caution">
    <text evidence="3">The sequence shown here is derived from an EMBL/GenBank/DDBJ whole genome shotgun (WGS) entry which is preliminary data.</text>
</comment>
<evidence type="ECO:0000313" key="4">
    <source>
        <dbReference type="Proteomes" id="UP001487740"/>
    </source>
</evidence>
<name>A0AAW0V529_SCYPA</name>
<keyword evidence="2" id="KW-0732">Signal</keyword>
<organism evidence="3 4">
    <name type="scientific">Scylla paramamosain</name>
    <name type="common">Mud crab</name>
    <dbReference type="NCBI Taxonomy" id="85552"/>
    <lineage>
        <taxon>Eukaryota</taxon>
        <taxon>Metazoa</taxon>
        <taxon>Ecdysozoa</taxon>
        <taxon>Arthropoda</taxon>
        <taxon>Crustacea</taxon>
        <taxon>Multicrustacea</taxon>
        <taxon>Malacostraca</taxon>
        <taxon>Eumalacostraca</taxon>
        <taxon>Eucarida</taxon>
        <taxon>Decapoda</taxon>
        <taxon>Pleocyemata</taxon>
        <taxon>Brachyura</taxon>
        <taxon>Eubrachyura</taxon>
        <taxon>Portunoidea</taxon>
        <taxon>Portunidae</taxon>
        <taxon>Portuninae</taxon>
        <taxon>Scylla</taxon>
    </lineage>
</organism>
<feature type="signal peptide" evidence="2">
    <location>
        <begin position="1"/>
        <end position="21"/>
    </location>
</feature>
<evidence type="ECO:0000256" key="2">
    <source>
        <dbReference type="SAM" id="SignalP"/>
    </source>
</evidence>
<protein>
    <submittedName>
        <fullName evidence="3">Uncharacterized protein</fullName>
    </submittedName>
</protein>
<dbReference type="Proteomes" id="UP001487740">
    <property type="component" value="Unassembled WGS sequence"/>
</dbReference>
<gene>
    <name evidence="3" type="ORF">O3P69_002088</name>
</gene>
<feature type="transmembrane region" description="Helical" evidence="1">
    <location>
        <begin position="95"/>
        <end position="117"/>
    </location>
</feature>
<keyword evidence="1" id="KW-0472">Membrane</keyword>
<keyword evidence="1" id="KW-1133">Transmembrane helix</keyword>
<evidence type="ECO:0000313" key="3">
    <source>
        <dbReference type="EMBL" id="KAK8407290.1"/>
    </source>
</evidence>
<sequence>MRRESLLYVVVLMWAAVVVTADRTPAAAKPTGGEVTKLPAAMENAGTRITSAKDMNHKEEVKGEVRAKEGEEKSDLAEEINKNRFFGRYTTTTEIAVVMVTSTVFFSCLSGTSAALCTGRRRKKDLLPLTDLNFDHDERYHLDSSQNTDTEGMAHSLDEALEAQAEEKDRKGNTKLFFGVNVWSRVRSTSTVTMLYTDTNTTIRLSYYCQAGNLQLPVNNCG</sequence>
<keyword evidence="4" id="KW-1185">Reference proteome</keyword>